<evidence type="ECO:0000313" key="3">
    <source>
        <dbReference type="Proteomes" id="UP000621898"/>
    </source>
</evidence>
<comment type="caution">
    <text evidence="2">The sequence shown here is derived from an EMBL/GenBank/DDBJ whole genome shotgun (WGS) entry which is preliminary data.</text>
</comment>
<dbReference type="EMBL" id="BMXT01000002">
    <property type="protein sequence ID" value="GGY31004.1"/>
    <property type="molecule type" value="Genomic_DNA"/>
</dbReference>
<dbReference type="Proteomes" id="UP000621898">
    <property type="component" value="Unassembled WGS sequence"/>
</dbReference>
<feature type="region of interest" description="Disordered" evidence="1">
    <location>
        <begin position="37"/>
        <end position="69"/>
    </location>
</feature>
<evidence type="ECO:0000256" key="1">
    <source>
        <dbReference type="SAM" id="MobiDB-lite"/>
    </source>
</evidence>
<name>A0ABQ3A3T0_9GAMM</name>
<evidence type="ECO:0000313" key="2">
    <source>
        <dbReference type="EMBL" id="GGY31004.1"/>
    </source>
</evidence>
<proteinExistence type="predicted"/>
<sequence>MATANAQVRFQLNGSRPFSSLLEAICHLSEADQWEENVTAGRNPKPSECLDGTRRWGDAGKGFQRYNST</sequence>
<accession>A0ABQ3A3T0</accession>
<keyword evidence="3" id="KW-1185">Reference proteome</keyword>
<organism evidence="2 3">
    <name type="scientific">Rhodanobacter panaciterrae</name>
    <dbReference type="NCBI Taxonomy" id="490572"/>
    <lineage>
        <taxon>Bacteria</taxon>
        <taxon>Pseudomonadati</taxon>
        <taxon>Pseudomonadota</taxon>
        <taxon>Gammaproteobacteria</taxon>
        <taxon>Lysobacterales</taxon>
        <taxon>Rhodanobacteraceae</taxon>
        <taxon>Rhodanobacter</taxon>
    </lineage>
</organism>
<reference evidence="3" key="1">
    <citation type="journal article" date="2019" name="Int. J. Syst. Evol. Microbiol.">
        <title>The Global Catalogue of Microorganisms (GCM) 10K type strain sequencing project: providing services to taxonomists for standard genome sequencing and annotation.</title>
        <authorList>
            <consortium name="The Broad Institute Genomics Platform"/>
            <consortium name="The Broad Institute Genome Sequencing Center for Infectious Disease"/>
            <person name="Wu L."/>
            <person name="Ma J."/>
        </authorList>
    </citation>
    <scope>NUCLEOTIDE SEQUENCE [LARGE SCALE GENOMIC DNA]</scope>
    <source>
        <strain evidence="3">KCTC 22232</strain>
    </source>
</reference>
<gene>
    <name evidence="2" type="ORF">GCM10008098_25910</name>
</gene>
<protein>
    <submittedName>
        <fullName evidence="2">Uncharacterized protein</fullName>
    </submittedName>
</protein>